<dbReference type="InterPro" id="IPR029472">
    <property type="entry name" value="Copia-like_N"/>
</dbReference>
<dbReference type="PANTHER" id="PTHR37610:SF40">
    <property type="entry name" value="OS01G0909600 PROTEIN"/>
    <property type="match status" value="1"/>
</dbReference>
<proteinExistence type="predicted"/>
<dbReference type="EMBL" id="JACBKZ010000014">
    <property type="protein sequence ID" value="KAF5932700.1"/>
    <property type="molecule type" value="Genomic_DNA"/>
</dbReference>
<evidence type="ECO:0000259" key="1">
    <source>
        <dbReference type="Pfam" id="PF14244"/>
    </source>
</evidence>
<comment type="caution">
    <text evidence="2">The sequence shown here is derived from an EMBL/GenBank/DDBJ whole genome shotgun (WGS) entry which is preliminary data.</text>
</comment>
<dbReference type="Proteomes" id="UP000593564">
    <property type="component" value="Unassembled WGS sequence"/>
</dbReference>
<evidence type="ECO:0000313" key="3">
    <source>
        <dbReference type="Proteomes" id="UP000593564"/>
    </source>
</evidence>
<reference evidence="3" key="1">
    <citation type="journal article" date="2020" name="Nat. Commun.">
        <title>Genome assembly of wild tea tree DASZ reveals pedigree and selection history of tea varieties.</title>
        <authorList>
            <person name="Zhang W."/>
            <person name="Zhang Y."/>
            <person name="Qiu H."/>
            <person name="Guo Y."/>
            <person name="Wan H."/>
            <person name="Zhang X."/>
            <person name="Scossa F."/>
            <person name="Alseekh S."/>
            <person name="Zhang Q."/>
            <person name="Wang P."/>
            <person name="Xu L."/>
            <person name="Schmidt M.H."/>
            <person name="Jia X."/>
            <person name="Li D."/>
            <person name="Zhu A."/>
            <person name="Guo F."/>
            <person name="Chen W."/>
            <person name="Ni D."/>
            <person name="Usadel B."/>
            <person name="Fernie A.R."/>
            <person name="Wen W."/>
        </authorList>
    </citation>
    <scope>NUCLEOTIDE SEQUENCE [LARGE SCALE GENOMIC DNA]</scope>
    <source>
        <strain evidence="3">cv. G240</strain>
    </source>
</reference>
<protein>
    <recommendedName>
        <fullName evidence="1">Retrotransposon Copia-like N-terminal domain-containing protein</fullName>
    </recommendedName>
</protein>
<gene>
    <name evidence="2" type="ORF">HYC85_028871</name>
</gene>
<evidence type="ECO:0000313" key="2">
    <source>
        <dbReference type="EMBL" id="KAF5932700.1"/>
    </source>
</evidence>
<accession>A0A7J7FWB2</accession>
<dbReference type="AlphaFoldDB" id="A0A7J7FWB2"/>
<organism evidence="2 3">
    <name type="scientific">Camellia sinensis</name>
    <name type="common">Tea plant</name>
    <name type="synonym">Thea sinensis</name>
    <dbReference type="NCBI Taxonomy" id="4442"/>
    <lineage>
        <taxon>Eukaryota</taxon>
        <taxon>Viridiplantae</taxon>
        <taxon>Streptophyta</taxon>
        <taxon>Embryophyta</taxon>
        <taxon>Tracheophyta</taxon>
        <taxon>Spermatophyta</taxon>
        <taxon>Magnoliopsida</taxon>
        <taxon>eudicotyledons</taxon>
        <taxon>Gunneridae</taxon>
        <taxon>Pentapetalae</taxon>
        <taxon>asterids</taxon>
        <taxon>Ericales</taxon>
        <taxon>Theaceae</taxon>
        <taxon>Camellia</taxon>
    </lineage>
</organism>
<keyword evidence="3" id="KW-1185">Reference proteome</keyword>
<sequence length="216" mass="24249">MPRGIKSCLNKGKTPRLALSPLQTLIPTTITDNPNPSLKITTSLFNGQNYLTWSQSLTMFLKSRVKMGYVNGRIQAPSTTDPGYGQWEITNSLILPPIPAKGISHKHLSYAALLRALFRGNKRFFSTSPSSLMARKRLDHLQDYKPVCTADSVRYRKFIAQERAFAYVQNEESRRYAMMFPVSIDHSALLSTSRDGLSLTPIPPSTAKESVFCDYL</sequence>
<feature type="domain" description="Retrotransposon Copia-like N-terminal" evidence="1">
    <location>
        <begin position="33"/>
        <end position="77"/>
    </location>
</feature>
<dbReference type="PANTHER" id="PTHR37610">
    <property type="entry name" value="CCHC-TYPE DOMAIN-CONTAINING PROTEIN"/>
    <property type="match status" value="1"/>
</dbReference>
<name>A0A7J7FWB2_CAMSI</name>
<reference evidence="2 3" key="2">
    <citation type="submission" date="2020-07" db="EMBL/GenBank/DDBJ databases">
        <title>Genome assembly of wild tea tree DASZ reveals pedigree and selection history of tea varieties.</title>
        <authorList>
            <person name="Zhang W."/>
        </authorList>
    </citation>
    <scope>NUCLEOTIDE SEQUENCE [LARGE SCALE GENOMIC DNA]</scope>
    <source>
        <strain evidence="3">cv. G240</strain>
        <tissue evidence="2">Leaf</tissue>
    </source>
</reference>
<dbReference type="Pfam" id="PF14244">
    <property type="entry name" value="Retrotran_gag_3"/>
    <property type="match status" value="1"/>
</dbReference>